<evidence type="ECO:0000256" key="6">
    <source>
        <dbReference type="ARBA" id="ARBA00023242"/>
    </source>
</evidence>
<reference evidence="10" key="1">
    <citation type="submission" date="2018-01" db="EMBL/GenBank/DDBJ databases">
        <authorList>
            <person name="Mao J.F."/>
        </authorList>
    </citation>
    <scope>NUCLEOTIDE SEQUENCE</scope>
    <source>
        <strain evidence="10">Huo1</strain>
        <tissue evidence="10">Leaf</tissue>
    </source>
</reference>
<dbReference type="GO" id="GO:0003677">
    <property type="term" value="F:DNA binding"/>
    <property type="evidence" value="ECO:0007669"/>
    <property type="project" value="UniProtKB-KW"/>
</dbReference>
<dbReference type="Gene3D" id="3.30.730.10">
    <property type="entry name" value="AP2/ERF domain"/>
    <property type="match status" value="1"/>
</dbReference>
<reference evidence="10" key="2">
    <citation type="submission" date="2020-08" db="EMBL/GenBank/DDBJ databases">
        <title>Plant Genome Project.</title>
        <authorList>
            <person name="Zhang R.-G."/>
        </authorList>
    </citation>
    <scope>NUCLEOTIDE SEQUENCE</scope>
    <source>
        <strain evidence="10">Huo1</strain>
        <tissue evidence="10">Leaf</tissue>
    </source>
</reference>
<dbReference type="InterPro" id="IPR001471">
    <property type="entry name" value="AP2/ERF_dom"/>
</dbReference>
<dbReference type="SMART" id="SM00353">
    <property type="entry name" value="HLH"/>
    <property type="match status" value="1"/>
</dbReference>
<keyword evidence="3" id="KW-0805">Transcription regulation</keyword>
<dbReference type="Pfam" id="PF00847">
    <property type="entry name" value="AP2"/>
    <property type="match status" value="1"/>
</dbReference>
<evidence type="ECO:0000256" key="4">
    <source>
        <dbReference type="ARBA" id="ARBA00023125"/>
    </source>
</evidence>
<evidence type="ECO:0000256" key="2">
    <source>
        <dbReference type="ARBA" id="ARBA00022821"/>
    </source>
</evidence>
<evidence type="ECO:0000259" key="9">
    <source>
        <dbReference type="PROSITE" id="PS51032"/>
    </source>
</evidence>
<dbReference type="InterPro" id="IPR044818">
    <property type="entry name" value="ILR3-like"/>
</dbReference>
<protein>
    <recommendedName>
        <fullName evidence="12">EREBP-like factor</fullName>
    </recommendedName>
</protein>
<dbReference type="PROSITE" id="PS51032">
    <property type="entry name" value="AP2_ERF"/>
    <property type="match status" value="1"/>
</dbReference>
<dbReference type="CDD" id="cd00018">
    <property type="entry name" value="AP2"/>
    <property type="match status" value="1"/>
</dbReference>
<dbReference type="EMBL" id="PNBA02000007">
    <property type="protein sequence ID" value="KAG6418201.1"/>
    <property type="molecule type" value="Genomic_DNA"/>
</dbReference>
<dbReference type="SMART" id="SM00380">
    <property type="entry name" value="AP2"/>
    <property type="match status" value="1"/>
</dbReference>
<evidence type="ECO:0000313" key="10">
    <source>
        <dbReference type="EMBL" id="KAG6418201.1"/>
    </source>
</evidence>
<dbReference type="PANTHER" id="PTHR46133:SF9">
    <property type="entry name" value="TRANSCRIPTION FACTOR BHLH104"/>
    <property type="match status" value="1"/>
</dbReference>
<keyword evidence="7" id="KW-0175">Coiled coil</keyword>
<dbReference type="AlphaFoldDB" id="A0A8X8XVD5"/>
<feature type="domain" description="BHLH" evidence="8">
    <location>
        <begin position="197"/>
        <end position="248"/>
    </location>
</feature>
<dbReference type="SUPFAM" id="SSF54171">
    <property type="entry name" value="DNA-binding domain"/>
    <property type="match status" value="1"/>
</dbReference>
<dbReference type="GO" id="GO:0003700">
    <property type="term" value="F:DNA-binding transcription factor activity"/>
    <property type="evidence" value="ECO:0007669"/>
    <property type="project" value="InterPro"/>
</dbReference>
<dbReference type="InterPro" id="IPR036638">
    <property type="entry name" value="HLH_DNA-bd_sf"/>
</dbReference>
<evidence type="ECO:0000256" key="3">
    <source>
        <dbReference type="ARBA" id="ARBA00023015"/>
    </source>
</evidence>
<comment type="subcellular location">
    <subcellularLocation>
        <location evidence="1">Nucleus</location>
    </subcellularLocation>
</comment>
<dbReference type="GO" id="GO:0006952">
    <property type="term" value="P:defense response"/>
    <property type="evidence" value="ECO:0007669"/>
    <property type="project" value="UniProtKB-KW"/>
</dbReference>
<dbReference type="GO" id="GO:0006879">
    <property type="term" value="P:intracellular iron ion homeostasis"/>
    <property type="evidence" value="ECO:0007669"/>
    <property type="project" value="InterPro"/>
</dbReference>
<evidence type="ECO:0000256" key="1">
    <source>
        <dbReference type="ARBA" id="ARBA00004123"/>
    </source>
</evidence>
<dbReference type="Gene3D" id="4.10.280.10">
    <property type="entry name" value="Helix-loop-helix DNA-binding domain"/>
    <property type="match status" value="1"/>
</dbReference>
<feature type="coiled-coil region" evidence="7">
    <location>
        <begin position="245"/>
        <end position="300"/>
    </location>
</feature>
<dbReference type="GO" id="GO:0046983">
    <property type="term" value="F:protein dimerization activity"/>
    <property type="evidence" value="ECO:0007669"/>
    <property type="project" value="InterPro"/>
</dbReference>
<dbReference type="PRINTS" id="PR00367">
    <property type="entry name" value="ETHRSPELEMNT"/>
</dbReference>
<dbReference type="InterPro" id="IPR011598">
    <property type="entry name" value="bHLH_dom"/>
</dbReference>
<dbReference type="PROSITE" id="PS50888">
    <property type="entry name" value="BHLH"/>
    <property type="match status" value="1"/>
</dbReference>
<dbReference type="PANTHER" id="PTHR46133">
    <property type="entry name" value="BHLH TRANSCRIPTION FACTOR"/>
    <property type="match status" value="1"/>
</dbReference>
<feature type="domain" description="AP2/ERF" evidence="9">
    <location>
        <begin position="14"/>
        <end position="72"/>
    </location>
</feature>
<accession>A0A8X8XVD5</accession>
<keyword evidence="5" id="KW-0804">Transcription</keyword>
<keyword evidence="6" id="KW-0539">Nucleus</keyword>
<name>A0A8X8XVD5_SALSN</name>
<proteinExistence type="predicted"/>
<sequence>MLLLVNLKMDREIKYRGVRKRPWGKYAAEIRDSGRQGARVWLGTFNTAEKAARAYDRAAYSMRGHKAILNFPQEYNLPSSSSHFASSLDNGRQVFEFEYYDDKLLEELLDQNHQSENNEKCWCDVVDYSSLLDDTAPPPGVVTEPSPVCMSIDCSQSGITTPALKSEEKEDFKERGIFEMKKDVSHPPIMGRSDVNGGIGTKACRERERRGKLNDKFIELSAVLGRESIGKTEKLTMLSDAIRLLKQLKTESQEHMQMNTRLTEEIKILKVEKNELREEKAKLKEDKERIEQQLNMYQADAAKKVPMLPSYGFVPMWQYLPSSVRDTTVDHVLRPPAA</sequence>
<dbReference type="Proteomes" id="UP000298416">
    <property type="component" value="Unassembled WGS sequence"/>
</dbReference>
<keyword evidence="4" id="KW-0238">DNA-binding</keyword>
<comment type="caution">
    <text evidence="10">The sequence shown here is derived from an EMBL/GenBank/DDBJ whole genome shotgun (WGS) entry which is preliminary data.</text>
</comment>
<dbReference type="Pfam" id="PF00010">
    <property type="entry name" value="HLH"/>
    <property type="match status" value="1"/>
</dbReference>
<dbReference type="InterPro" id="IPR036955">
    <property type="entry name" value="AP2/ERF_dom_sf"/>
</dbReference>
<dbReference type="SUPFAM" id="SSF47459">
    <property type="entry name" value="HLH, helix-loop-helix DNA-binding domain"/>
    <property type="match status" value="1"/>
</dbReference>
<gene>
    <name evidence="10" type="ORF">SASPL_120401</name>
</gene>
<keyword evidence="2" id="KW-0611">Plant defense</keyword>
<keyword evidence="11" id="KW-1185">Reference proteome</keyword>
<dbReference type="FunFam" id="3.30.730.10:FF:000001">
    <property type="entry name" value="Ethylene-responsive transcription factor 2"/>
    <property type="match status" value="1"/>
</dbReference>
<dbReference type="InterPro" id="IPR016177">
    <property type="entry name" value="DNA-bd_dom_sf"/>
</dbReference>
<evidence type="ECO:0000259" key="8">
    <source>
        <dbReference type="PROSITE" id="PS50888"/>
    </source>
</evidence>
<evidence type="ECO:0000256" key="7">
    <source>
        <dbReference type="SAM" id="Coils"/>
    </source>
</evidence>
<organism evidence="10">
    <name type="scientific">Salvia splendens</name>
    <name type="common">Scarlet sage</name>
    <dbReference type="NCBI Taxonomy" id="180675"/>
    <lineage>
        <taxon>Eukaryota</taxon>
        <taxon>Viridiplantae</taxon>
        <taxon>Streptophyta</taxon>
        <taxon>Embryophyta</taxon>
        <taxon>Tracheophyta</taxon>
        <taxon>Spermatophyta</taxon>
        <taxon>Magnoliopsida</taxon>
        <taxon>eudicotyledons</taxon>
        <taxon>Gunneridae</taxon>
        <taxon>Pentapetalae</taxon>
        <taxon>asterids</taxon>
        <taxon>lamiids</taxon>
        <taxon>Lamiales</taxon>
        <taxon>Lamiaceae</taxon>
        <taxon>Nepetoideae</taxon>
        <taxon>Mentheae</taxon>
        <taxon>Salviinae</taxon>
        <taxon>Salvia</taxon>
        <taxon>Salvia subgen. Calosphace</taxon>
        <taxon>core Calosphace</taxon>
    </lineage>
</organism>
<evidence type="ECO:0000256" key="5">
    <source>
        <dbReference type="ARBA" id="ARBA00023163"/>
    </source>
</evidence>
<evidence type="ECO:0008006" key="12">
    <source>
        <dbReference type="Google" id="ProtNLM"/>
    </source>
</evidence>
<dbReference type="GO" id="GO:0005634">
    <property type="term" value="C:nucleus"/>
    <property type="evidence" value="ECO:0007669"/>
    <property type="project" value="UniProtKB-SubCell"/>
</dbReference>
<evidence type="ECO:0000313" key="11">
    <source>
        <dbReference type="Proteomes" id="UP000298416"/>
    </source>
</evidence>